<feature type="coiled-coil region" evidence="1">
    <location>
        <begin position="263"/>
        <end position="332"/>
    </location>
</feature>
<reference evidence="3 4" key="1">
    <citation type="submission" date="2019-08" db="EMBL/GenBank/DDBJ databases">
        <authorList>
            <person name="Ye J."/>
        </authorList>
    </citation>
    <scope>NUCLEOTIDE SEQUENCE [LARGE SCALE GENOMIC DNA]</scope>
    <source>
        <strain evidence="3 4">TK008</strain>
    </source>
</reference>
<name>A0A5C6S609_9RHOB</name>
<feature type="compositionally biased region" description="Low complexity" evidence="2">
    <location>
        <begin position="86"/>
        <end position="103"/>
    </location>
</feature>
<dbReference type="AlphaFoldDB" id="A0A5C6S609"/>
<sequence>MVTSDKSSTGNKSKSTGKAAGGKAKDAATGTVVPSKPVDTDPSVTISRIPPSQPIDSNLLGTSGDARPAAARKPVPSEGAEKPVRLTEPAEPTAAGAATLPAGSKAESGAQNGSARVVQRTGFWPVALGGVVAAGLGAAATIYALPHLPESWRGGQGAGTDVAAVKADAVAAATEAARSEVASLREETLATASKAGGDAARAALAEMPPPDDVQIKAFVDEQIKSALAANPAPSAPQPAAPPPANDAAGSSAAAPPSDMMSRISALQDALNAQEQRIEELRARPQLDPAALERVQALAQNADQVKADIENAAAQARDTLATVQTEADAASQRAQAVASVAVLGAVLDGGGGSPTEAVQQLERAGVSVPEPLAQGDLPSLDQLQMGFDAPAREALRVSLKAQSKNEGPLGAVSNFLRVQTGARSVEPREGDDPDAVLSRAAALVQQGELQSALDEIAALPEAGQQAMSTWTEQAHAYLNAEAALNDVAKSLN</sequence>
<accession>A0A5C6S609</accession>
<keyword evidence="4" id="KW-1185">Reference proteome</keyword>
<proteinExistence type="predicted"/>
<evidence type="ECO:0000313" key="3">
    <source>
        <dbReference type="EMBL" id="TXB69845.1"/>
    </source>
</evidence>
<comment type="caution">
    <text evidence="3">The sequence shown here is derived from an EMBL/GenBank/DDBJ whole genome shotgun (WGS) entry which is preliminary data.</text>
</comment>
<gene>
    <name evidence="3" type="ORF">FQV27_06945</name>
</gene>
<dbReference type="RefSeq" id="WP_147097135.1">
    <property type="nucleotide sequence ID" value="NZ_JBHUFH010000001.1"/>
</dbReference>
<evidence type="ECO:0008006" key="5">
    <source>
        <dbReference type="Google" id="ProtNLM"/>
    </source>
</evidence>
<feature type="region of interest" description="Disordered" evidence="2">
    <location>
        <begin position="1"/>
        <end position="112"/>
    </location>
</feature>
<evidence type="ECO:0000313" key="4">
    <source>
        <dbReference type="Proteomes" id="UP000321562"/>
    </source>
</evidence>
<feature type="region of interest" description="Disordered" evidence="2">
    <location>
        <begin position="230"/>
        <end position="259"/>
    </location>
</feature>
<keyword evidence="1" id="KW-0175">Coiled coil</keyword>
<dbReference type="Proteomes" id="UP000321562">
    <property type="component" value="Unassembled WGS sequence"/>
</dbReference>
<feature type="compositionally biased region" description="Low complexity" evidence="2">
    <location>
        <begin position="1"/>
        <end position="31"/>
    </location>
</feature>
<feature type="compositionally biased region" description="Pro residues" evidence="2">
    <location>
        <begin position="233"/>
        <end position="244"/>
    </location>
</feature>
<dbReference type="EMBL" id="VOPL01000002">
    <property type="protein sequence ID" value="TXB69845.1"/>
    <property type="molecule type" value="Genomic_DNA"/>
</dbReference>
<evidence type="ECO:0000256" key="2">
    <source>
        <dbReference type="SAM" id="MobiDB-lite"/>
    </source>
</evidence>
<evidence type="ECO:0000256" key="1">
    <source>
        <dbReference type="SAM" id="Coils"/>
    </source>
</evidence>
<dbReference type="OrthoDB" id="7659420at2"/>
<feature type="compositionally biased region" description="Low complexity" evidence="2">
    <location>
        <begin position="245"/>
        <end position="257"/>
    </location>
</feature>
<protein>
    <recommendedName>
        <fullName evidence="5">Mitochondrial inner membrane protein</fullName>
    </recommendedName>
</protein>
<organism evidence="3 4">
    <name type="scientific">Paracoccus aurantiacus</name>
    <dbReference type="NCBI Taxonomy" id="2599412"/>
    <lineage>
        <taxon>Bacteria</taxon>
        <taxon>Pseudomonadati</taxon>
        <taxon>Pseudomonadota</taxon>
        <taxon>Alphaproteobacteria</taxon>
        <taxon>Rhodobacterales</taxon>
        <taxon>Paracoccaceae</taxon>
        <taxon>Paracoccus</taxon>
    </lineage>
</organism>